<keyword evidence="6 8" id="KW-0067">ATP-binding</keyword>
<dbReference type="Gene3D" id="3.40.50.620">
    <property type="entry name" value="HUPs"/>
    <property type="match status" value="1"/>
</dbReference>
<dbReference type="InterPro" id="IPR012795">
    <property type="entry name" value="tRNA_Ile_lys_synt_N"/>
</dbReference>
<reference evidence="11" key="2">
    <citation type="journal article" date="2019" name="MicrobiologyOpen">
        <title>High-quality draft genome sequence of Gaiella occulta isolated from a 150 meter deep mineral water borehole and comparison with the genome sequences of other deep-branching lineages of the phylum Actinobacteria.</title>
        <authorList>
            <person name="Severino R."/>
            <person name="Froufe H.J.C."/>
            <person name="Barroso C."/>
            <person name="Albuquerque L."/>
            <person name="Lobo-da-Cunha A."/>
            <person name="da Costa M.S."/>
            <person name="Egas C."/>
        </authorList>
    </citation>
    <scope>NUCLEOTIDE SEQUENCE [LARGE SCALE GENOMIC DNA]</scope>
    <source>
        <strain evidence="11">F2-233</strain>
    </source>
</reference>
<dbReference type="SUPFAM" id="SSF52402">
    <property type="entry name" value="Adenine nucleotide alpha hydrolases-like"/>
    <property type="match status" value="1"/>
</dbReference>
<dbReference type="Proteomes" id="UP000254134">
    <property type="component" value="Unassembled WGS sequence"/>
</dbReference>
<dbReference type="PANTHER" id="PTHR43033:SF1">
    <property type="entry name" value="TRNA(ILE)-LYSIDINE SYNTHASE-RELATED"/>
    <property type="match status" value="1"/>
</dbReference>
<comment type="similarity">
    <text evidence="8">Belongs to the tRNA(Ile)-lysidine synthase family.</text>
</comment>
<keyword evidence="4 8" id="KW-0819">tRNA processing</keyword>
<feature type="domain" description="Lysidine-tRNA(Ile) synthetase C-terminal" evidence="9">
    <location>
        <begin position="260"/>
        <end position="316"/>
    </location>
</feature>
<reference evidence="10 11" key="1">
    <citation type="submission" date="2018-07" db="EMBL/GenBank/DDBJ databases">
        <title>High-quality-draft genome sequence of Gaiella occulta.</title>
        <authorList>
            <person name="Severino R."/>
            <person name="Froufe H.J.C."/>
            <person name="Rainey F.A."/>
            <person name="Barroso C."/>
            <person name="Albuquerque L."/>
            <person name="Lobo-Da-Cunha A."/>
            <person name="Da Costa M.S."/>
            <person name="Egas C."/>
        </authorList>
    </citation>
    <scope>NUCLEOTIDE SEQUENCE [LARGE SCALE GENOMIC DNA]</scope>
    <source>
        <strain evidence="10 11">F2-233</strain>
    </source>
</reference>
<dbReference type="GO" id="GO:0006400">
    <property type="term" value="P:tRNA modification"/>
    <property type="evidence" value="ECO:0007669"/>
    <property type="project" value="UniProtKB-UniRule"/>
</dbReference>
<dbReference type="InterPro" id="IPR014729">
    <property type="entry name" value="Rossmann-like_a/b/a_fold"/>
</dbReference>
<dbReference type="EC" id="6.3.4.19" evidence="8"/>
<evidence type="ECO:0000256" key="2">
    <source>
        <dbReference type="ARBA" id="ARBA00022490"/>
    </source>
</evidence>
<dbReference type="GO" id="GO:0005737">
    <property type="term" value="C:cytoplasm"/>
    <property type="evidence" value="ECO:0007669"/>
    <property type="project" value="UniProtKB-SubCell"/>
</dbReference>
<evidence type="ECO:0000256" key="3">
    <source>
        <dbReference type="ARBA" id="ARBA00022598"/>
    </source>
</evidence>
<comment type="domain">
    <text evidence="8">The N-terminal region contains the highly conserved SGGXDS motif, predicted to be a P-loop motif involved in ATP binding.</text>
</comment>
<evidence type="ECO:0000256" key="6">
    <source>
        <dbReference type="ARBA" id="ARBA00022840"/>
    </source>
</evidence>
<dbReference type="GO" id="GO:0032267">
    <property type="term" value="F:tRNA(Ile)-lysidine synthase activity"/>
    <property type="evidence" value="ECO:0007669"/>
    <property type="project" value="UniProtKB-EC"/>
</dbReference>
<sequence>MALPLLDRVEALIREHGLIEPGGAVTAMVSGGADSTCLWHVLRALGYDVHAVHVHHGVRGAAADEDAEHCRALMGARVIRVRGVLTEAAMRELRYGATAALGLRATGHTASDQVETVLYRLVSSGNAKGIRVRRDDGVVRPLLGVTRRETAAYCAERGLPVREDTTNPDTARGLIRDEILPLLRRLHPGVDANLLALAQERPRLPRGLEAALAELLASRAGSKSVDLAGGVRAVREYDRLRLEGAVVWGPWTLSSELDGLEVRTRRPGDHLTGRRKKVQDLLVDAKVPRAERDSWPVVVHGDEVVAVPGIAEAPGWEGAVAARREA</sequence>
<dbReference type="RefSeq" id="WP_114796001.1">
    <property type="nucleotide sequence ID" value="NZ_QQZY01000003.1"/>
</dbReference>
<protein>
    <recommendedName>
        <fullName evidence="8">tRNA(Ile)-lysidine synthase</fullName>
        <ecNumber evidence="8">6.3.4.19</ecNumber>
    </recommendedName>
    <alternativeName>
        <fullName evidence="8">tRNA(Ile)-2-lysyl-cytidine synthase</fullName>
    </alternativeName>
    <alternativeName>
        <fullName evidence="8">tRNA(Ile)-lysidine synthetase</fullName>
    </alternativeName>
</protein>
<evidence type="ECO:0000313" key="10">
    <source>
        <dbReference type="EMBL" id="RDI74698.1"/>
    </source>
</evidence>
<dbReference type="Pfam" id="PF01171">
    <property type="entry name" value="ATP_bind_3"/>
    <property type="match status" value="1"/>
</dbReference>
<comment type="caution">
    <text evidence="10">The sequence shown here is derived from an EMBL/GenBank/DDBJ whole genome shotgun (WGS) entry which is preliminary data.</text>
</comment>
<dbReference type="AlphaFoldDB" id="A0A7M2YZ08"/>
<dbReference type="OrthoDB" id="5244702at2"/>
<dbReference type="Pfam" id="PF11734">
    <property type="entry name" value="TilS_C"/>
    <property type="match status" value="1"/>
</dbReference>
<accession>A0A7M2YZ08</accession>
<dbReference type="SMART" id="SM00977">
    <property type="entry name" value="TilS_C"/>
    <property type="match status" value="1"/>
</dbReference>
<dbReference type="GO" id="GO:0005524">
    <property type="term" value="F:ATP binding"/>
    <property type="evidence" value="ECO:0007669"/>
    <property type="project" value="UniProtKB-UniRule"/>
</dbReference>
<evidence type="ECO:0000256" key="4">
    <source>
        <dbReference type="ARBA" id="ARBA00022694"/>
    </source>
</evidence>
<dbReference type="InterPro" id="IPR012094">
    <property type="entry name" value="tRNA_Ile_lys_synt"/>
</dbReference>
<dbReference type="InterPro" id="IPR012796">
    <property type="entry name" value="Lysidine-tRNA-synth_C"/>
</dbReference>
<evidence type="ECO:0000259" key="9">
    <source>
        <dbReference type="SMART" id="SM00977"/>
    </source>
</evidence>
<evidence type="ECO:0000256" key="1">
    <source>
        <dbReference type="ARBA" id="ARBA00004496"/>
    </source>
</evidence>
<gene>
    <name evidence="8" type="primary">tilS</name>
    <name evidence="10" type="ORF">Gocc_1587</name>
</gene>
<organism evidence="10 11">
    <name type="scientific">Gaiella occulta</name>
    <dbReference type="NCBI Taxonomy" id="1002870"/>
    <lineage>
        <taxon>Bacteria</taxon>
        <taxon>Bacillati</taxon>
        <taxon>Actinomycetota</taxon>
        <taxon>Thermoleophilia</taxon>
        <taxon>Gaiellales</taxon>
        <taxon>Gaiellaceae</taxon>
        <taxon>Gaiella</taxon>
    </lineage>
</organism>
<proteinExistence type="inferred from homology"/>
<dbReference type="HAMAP" id="MF_01161">
    <property type="entry name" value="tRNA_Ile_lys_synt"/>
    <property type="match status" value="1"/>
</dbReference>
<keyword evidence="11" id="KW-1185">Reference proteome</keyword>
<dbReference type="InterPro" id="IPR011063">
    <property type="entry name" value="TilS/TtcA_N"/>
</dbReference>
<dbReference type="CDD" id="cd01992">
    <property type="entry name" value="TilS_N"/>
    <property type="match status" value="1"/>
</dbReference>
<evidence type="ECO:0000256" key="7">
    <source>
        <dbReference type="ARBA" id="ARBA00048539"/>
    </source>
</evidence>
<feature type="binding site" evidence="8">
    <location>
        <begin position="30"/>
        <end position="35"/>
    </location>
    <ligand>
        <name>ATP</name>
        <dbReference type="ChEBI" id="CHEBI:30616"/>
    </ligand>
</feature>
<comment type="function">
    <text evidence="8">Ligates lysine onto the cytidine present at position 34 of the AUA codon-specific tRNA(Ile) that contains the anticodon CAU, in an ATP-dependent manner. Cytidine is converted to lysidine, thus changing the amino acid specificity of the tRNA from methionine to isoleucine.</text>
</comment>
<keyword evidence="5 8" id="KW-0547">Nucleotide-binding</keyword>
<keyword evidence="3 8" id="KW-0436">Ligase</keyword>
<dbReference type="SUPFAM" id="SSF56037">
    <property type="entry name" value="PheT/TilS domain"/>
    <property type="match status" value="1"/>
</dbReference>
<keyword evidence="2 8" id="KW-0963">Cytoplasm</keyword>
<comment type="subcellular location">
    <subcellularLocation>
        <location evidence="1 8">Cytoplasm</location>
    </subcellularLocation>
</comment>
<dbReference type="EMBL" id="QQZY01000003">
    <property type="protein sequence ID" value="RDI74698.1"/>
    <property type="molecule type" value="Genomic_DNA"/>
</dbReference>
<dbReference type="PANTHER" id="PTHR43033">
    <property type="entry name" value="TRNA(ILE)-LYSIDINE SYNTHASE-RELATED"/>
    <property type="match status" value="1"/>
</dbReference>
<evidence type="ECO:0000256" key="5">
    <source>
        <dbReference type="ARBA" id="ARBA00022741"/>
    </source>
</evidence>
<evidence type="ECO:0000313" key="11">
    <source>
        <dbReference type="Proteomes" id="UP000254134"/>
    </source>
</evidence>
<comment type="catalytic activity">
    <reaction evidence="7 8">
        <text>cytidine(34) in tRNA(Ile2) + L-lysine + ATP = lysidine(34) in tRNA(Ile2) + AMP + diphosphate + H(+)</text>
        <dbReference type="Rhea" id="RHEA:43744"/>
        <dbReference type="Rhea" id="RHEA-COMP:10625"/>
        <dbReference type="Rhea" id="RHEA-COMP:10670"/>
        <dbReference type="ChEBI" id="CHEBI:15378"/>
        <dbReference type="ChEBI" id="CHEBI:30616"/>
        <dbReference type="ChEBI" id="CHEBI:32551"/>
        <dbReference type="ChEBI" id="CHEBI:33019"/>
        <dbReference type="ChEBI" id="CHEBI:82748"/>
        <dbReference type="ChEBI" id="CHEBI:83665"/>
        <dbReference type="ChEBI" id="CHEBI:456215"/>
        <dbReference type="EC" id="6.3.4.19"/>
    </reaction>
</comment>
<evidence type="ECO:0000256" key="8">
    <source>
        <dbReference type="HAMAP-Rule" id="MF_01161"/>
    </source>
</evidence>
<dbReference type="NCBIfam" id="TIGR02433">
    <property type="entry name" value="lysidine_TilS_C"/>
    <property type="match status" value="1"/>
</dbReference>
<name>A0A7M2YZ08_9ACTN</name>